<protein>
    <submittedName>
        <fullName evidence="2">Uncharacterized protein</fullName>
    </submittedName>
</protein>
<dbReference type="EMBL" id="JASMQC010000005">
    <property type="protein sequence ID" value="KAK1945063.1"/>
    <property type="molecule type" value="Genomic_DNA"/>
</dbReference>
<organism evidence="2 3">
    <name type="scientific">Phytophthora citrophthora</name>
    <dbReference type="NCBI Taxonomy" id="4793"/>
    <lineage>
        <taxon>Eukaryota</taxon>
        <taxon>Sar</taxon>
        <taxon>Stramenopiles</taxon>
        <taxon>Oomycota</taxon>
        <taxon>Peronosporomycetes</taxon>
        <taxon>Peronosporales</taxon>
        <taxon>Peronosporaceae</taxon>
        <taxon>Phytophthora</taxon>
    </lineage>
</organism>
<feature type="region of interest" description="Disordered" evidence="1">
    <location>
        <begin position="63"/>
        <end position="129"/>
    </location>
</feature>
<evidence type="ECO:0000256" key="1">
    <source>
        <dbReference type="SAM" id="MobiDB-lite"/>
    </source>
</evidence>
<feature type="compositionally biased region" description="Low complexity" evidence="1">
    <location>
        <begin position="102"/>
        <end position="129"/>
    </location>
</feature>
<evidence type="ECO:0000313" key="3">
    <source>
        <dbReference type="Proteomes" id="UP001259832"/>
    </source>
</evidence>
<name>A0AAD9GVW9_9STRA</name>
<feature type="compositionally biased region" description="Basic and acidic residues" evidence="1">
    <location>
        <begin position="64"/>
        <end position="74"/>
    </location>
</feature>
<keyword evidence="3" id="KW-1185">Reference proteome</keyword>
<accession>A0AAD9GVW9</accession>
<gene>
    <name evidence="2" type="ORF">P3T76_003596</name>
</gene>
<reference evidence="2" key="1">
    <citation type="submission" date="2023-08" db="EMBL/GenBank/DDBJ databases">
        <title>Reference Genome Resource for the Citrus Pathogen Phytophthora citrophthora.</title>
        <authorList>
            <person name="Moller H."/>
            <person name="Coetzee B."/>
            <person name="Rose L.J."/>
            <person name="Van Niekerk J.M."/>
        </authorList>
    </citation>
    <scope>NUCLEOTIDE SEQUENCE</scope>
    <source>
        <strain evidence="2">STE-U-9442</strain>
    </source>
</reference>
<evidence type="ECO:0000313" key="2">
    <source>
        <dbReference type="EMBL" id="KAK1945063.1"/>
    </source>
</evidence>
<comment type="caution">
    <text evidence="2">The sequence shown here is derived from an EMBL/GenBank/DDBJ whole genome shotgun (WGS) entry which is preliminary data.</text>
</comment>
<dbReference type="AlphaFoldDB" id="A0AAD9GVW9"/>
<proteinExistence type="predicted"/>
<dbReference type="Proteomes" id="UP001259832">
    <property type="component" value="Unassembled WGS sequence"/>
</dbReference>
<sequence>MSLLGGASYTSRAGRHSLLERDSVDRLVDRLDVRLVVRLVDRFYLRANPHDYDLARKAALAAAEQKDNNRRADDQPDQDPQEGHQQDPDLEFNYIPEDEQQDQQNHQPNYQPNCQPNVQPNYQPNYQPIYQPNVQPNYQDVSRNRVWMRFLDVGYVFMIISPLPRERHIALEAPRPRCQSWSVTGVKNFHPAKGPELRVSRSRML</sequence>